<proteinExistence type="predicted"/>
<evidence type="ECO:0000313" key="1">
    <source>
        <dbReference type="EMBL" id="KIK91799.1"/>
    </source>
</evidence>
<dbReference type="InParanoid" id="A0A0D0DYM9"/>
<dbReference type="HOGENOM" id="CLU_1896894_0_0_1"/>
<organism evidence="1 2">
    <name type="scientific">Paxillus rubicundulus Ve08.2h10</name>
    <dbReference type="NCBI Taxonomy" id="930991"/>
    <lineage>
        <taxon>Eukaryota</taxon>
        <taxon>Fungi</taxon>
        <taxon>Dikarya</taxon>
        <taxon>Basidiomycota</taxon>
        <taxon>Agaricomycotina</taxon>
        <taxon>Agaricomycetes</taxon>
        <taxon>Agaricomycetidae</taxon>
        <taxon>Boletales</taxon>
        <taxon>Paxilineae</taxon>
        <taxon>Paxillaceae</taxon>
        <taxon>Paxillus</taxon>
    </lineage>
</organism>
<evidence type="ECO:0000313" key="2">
    <source>
        <dbReference type="Proteomes" id="UP000054538"/>
    </source>
</evidence>
<gene>
    <name evidence="1" type="ORF">PAXRUDRAFT_612362</name>
</gene>
<reference evidence="2" key="2">
    <citation type="submission" date="2015-01" db="EMBL/GenBank/DDBJ databases">
        <title>Evolutionary Origins and Diversification of the Mycorrhizal Mutualists.</title>
        <authorList>
            <consortium name="DOE Joint Genome Institute"/>
            <consortium name="Mycorrhizal Genomics Consortium"/>
            <person name="Kohler A."/>
            <person name="Kuo A."/>
            <person name="Nagy L.G."/>
            <person name="Floudas D."/>
            <person name="Copeland A."/>
            <person name="Barry K.W."/>
            <person name="Cichocki N."/>
            <person name="Veneault-Fourrey C."/>
            <person name="LaButti K."/>
            <person name="Lindquist E.A."/>
            <person name="Lipzen A."/>
            <person name="Lundell T."/>
            <person name="Morin E."/>
            <person name="Murat C."/>
            <person name="Riley R."/>
            <person name="Ohm R."/>
            <person name="Sun H."/>
            <person name="Tunlid A."/>
            <person name="Henrissat B."/>
            <person name="Grigoriev I.V."/>
            <person name="Hibbett D.S."/>
            <person name="Martin F."/>
        </authorList>
    </citation>
    <scope>NUCLEOTIDE SEQUENCE [LARGE SCALE GENOMIC DNA]</scope>
    <source>
        <strain evidence="2">Ve08.2h10</strain>
    </source>
</reference>
<name>A0A0D0DYM9_9AGAM</name>
<reference evidence="1 2" key="1">
    <citation type="submission" date="2014-04" db="EMBL/GenBank/DDBJ databases">
        <authorList>
            <consortium name="DOE Joint Genome Institute"/>
            <person name="Kuo A."/>
            <person name="Kohler A."/>
            <person name="Jargeat P."/>
            <person name="Nagy L.G."/>
            <person name="Floudas D."/>
            <person name="Copeland A."/>
            <person name="Barry K.W."/>
            <person name="Cichocki N."/>
            <person name="Veneault-Fourrey C."/>
            <person name="LaButti K."/>
            <person name="Lindquist E.A."/>
            <person name="Lipzen A."/>
            <person name="Lundell T."/>
            <person name="Morin E."/>
            <person name="Murat C."/>
            <person name="Sun H."/>
            <person name="Tunlid A."/>
            <person name="Henrissat B."/>
            <person name="Grigoriev I.V."/>
            <person name="Hibbett D.S."/>
            <person name="Martin F."/>
            <person name="Nordberg H.P."/>
            <person name="Cantor M.N."/>
            <person name="Hua S.X."/>
        </authorList>
    </citation>
    <scope>NUCLEOTIDE SEQUENCE [LARGE SCALE GENOMIC DNA]</scope>
    <source>
        <strain evidence="1 2">Ve08.2h10</strain>
    </source>
</reference>
<keyword evidence="2" id="KW-1185">Reference proteome</keyword>
<dbReference type="Proteomes" id="UP000054538">
    <property type="component" value="Unassembled WGS sequence"/>
</dbReference>
<dbReference type="EMBL" id="KN825347">
    <property type="protein sequence ID" value="KIK91799.1"/>
    <property type="molecule type" value="Genomic_DNA"/>
</dbReference>
<protein>
    <submittedName>
        <fullName evidence="1">Uncharacterized protein</fullName>
    </submittedName>
</protein>
<dbReference type="AlphaFoldDB" id="A0A0D0DYM9"/>
<accession>A0A0D0DYM9</accession>
<sequence length="134" mass="14855">MPCLVLFGRRLFLHPGITFQVAFYFPSNQARCSRTAPGVTILSPTVPSLGEQPKYKQRGVVGPHSRVMCVVMLKVLTTNVGASGRGLLNLCLFLIHLRLARSASDSADMTSPPTRFRIRRPDWISMFVQLPSVV</sequence>